<dbReference type="PANTHER" id="PTHR33964:SF1">
    <property type="entry name" value="RE45066P"/>
    <property type="match status" value="1"/>
</dbReference>
<name>A0A1S3H879_LINAN</name>
<dbReference type="InParanoid" id="A0A1S3H879"/>
<sequence length="214" mass="23124">MGAATVFGLAFLVALCNAGVVRNSTTCTPGNIQVCLQPLADYARSKGIPMEAMSTGSQNYTYTAQDLKAMCNIYPRVIDCADEVANRDSCVPEVARIFRGMVEGLKSTVNSTCGPQERNLILENQECMSRYTVAARVRCKQKTTRLGMLIGQAMMGRAKQSSVCRAKNRLINCHVKLATKKCGEAFANFLRNTLADSLSKTMPGISCSSPNSAT</sequence>
<accession>A0A1S3H879</accession>
<gene>
    <name evidence="3" type="primary">LOC106152334</name>
</gene>
<organism evidence="2 3">
    <name type="scientific">Lingula anatina</name>
    <name type="common">Brachiopod</name>
    <name type="synonym">Lingula unguis</name>
    <dbReference type="NCBI Taxonomy" id="7574"/>
    <lineage>
        <taxon>Eukaryota</taxon>
        <taxon>Metazoa</taxon>
        <taxon>Spiralia</taxon>
        <taxon>Lophotrochozoa</taxon>
        <taxon>Brachiopoda</taxon>
        <taxon>Linguliformea</taxon>
        <taxon>Lingulata</taxon>
        <taxon>Lingulida</taxon>
        <taxon>Linguloidea</taxon>
        <taxon>Lingulidae</taxon>
        <taxon>Lingula</taxon>
    </lineage>
</organism>
<keyword evidence="1" id="KW-0732">Signal</keyword>
<dbReference type="GeneID" id="106152334"/>
<dbReference type="RefSeq" id="XP_013381329.1">
    <property type="nucleotide sequence ID" value="XM_013525875.1"/>
</dbReference>
<feature type="chain" id="PRO_5010295439" evidence="1">
    <location>
        <begin position="19"/>
        <end position="214"/>
    </location>
</feature>
<reference evidence="3" key="1">
    <citation type="submission" date="2025-08" db="UniProtKB">
        <authorList>
            <consortium name="RefSeq"/>
        </authorList>
    </citation>
    <scope>IDENTIFICATION</scope>
    <source>
        <tissue evidence="3">Gonads</tissue>
    </source>
</reference>
<keyword evidence="2" id="KW-1185">Reference proteome</keyword>
<evidence type="ECO:0000256" key="1">
    <source>
        <dbReference type="SAM" id="SignalP"/>
    </source>
</evidence>
<proteinExistence type="predicted"/>
<dbReference type="AlphaFoldDB" id="A0A1S3H879"/>
<feature type="signal peptide" evidence="1">
    <location>
        <begin position="1"/>
        <end position="18"/>
    </location>
</feature>
<dbReference type="PANTHER" id="PTHR33964">
    <property type="entry name" value="RE45066P-RELATED"/>
    <property type="match status" value="1"/>
</dbReference>
<dbReference type="Proteomes" id="UP000085678">
    <property type="component" value="Unplaced"/>
</dbReference>
<evidence type="ECO:0000313" key="3">
    <source>
        <dbReference type="RefSeq" id="XP_013381329.1"/>
    </source>
</evidence>
<protein>
    <submittedName>
        <fullName evidence="3">Uncharacterized protein LOC106152334</fullName>
    </submittedName>
</protein>
<dbReference type="KEGG" id="lak:106152334"/>
<evidence type="ECO:0000313" key="2">
    <source>
        <dbReference type="Proteomes" id="UP000085678"/>
    </source>
</evidence>